<dbReference type="InterPro" id="IPR010399">
    <property type="entry name" value="Tify_dom"/>
</dbReference>
<name>A0AAV7DRV0_ARIFI</name>
<dbReference type="Pfam" id="PF09425">
    <property type="entry name" value="Jas_motif"/>
    <property type="match status" value="1"/>
</dbReference>
<dbReference type="PANTHER" id="PTHR33077:SF17">
    <property type="entry name" value="PROTEIN TIFY 5B"/>
    <property type="match status" value="1"/>
</dbReference>
<keyword evidence="2" id="KW-1184">Jasmonic acid signaling pathway</keyword>
<protein>
    <recommendedName>
        <fullName evidence="2">Protein TIFY</fullName>
    </recommendedName>
    <alternativeName>
        <fullName evidence="2">Jasmonate ZIM domain-containing protein</fullName>
    </alternativeName>
</protein>
<dbReference type="Proteomes" id="UP000825729">
    <property type="component" value="Unassembled WGS sequence"/>
</dbReference>
<evidence type="ECO:0000313" key="5">
    <source>
        <dbReference type="EMBL" id="KAG9439340.1"/>
    </source>
</evidence>
<comment type="domain">
    <text evidence="2">The jas domain is required for interaction with COI1.</text>
</comment>
<dbReference type="GO" id="GO:0005634">
    <property type="term" value="C:nucleus"/>
    <property type="evidence" value="ECO:0007669"/>
    <property type="project" value="UniProtKB-SubCell"/>
</dbReference>
<dbReference type="GO" id="GO:0009611">
    <property type="term" value="P:response to wounding"/>
    <property type="evidence" value="ECO:0007669"/>
    <property type="project" value="UniProtKB-UniRule"/>
</dbReference>
<comment type="subcellular location">
    <subcellularLocation>
        <location evidence="2">Nucleus</location>
    </subcellularLocation>
</comment>
<reference evidence="5 6" key="1">
    <citation type="submission" date="2021-07" db="EMBL/GenBank/DDBJ databases">
        <title>The Aristolochia fimbriata genome: insights into angiosperm evolution, floral development and chemical biosynthesis.</title>
        <authorList>
            <person name="Jiao Y."/>
        </authorList>
    </citation>
    <scope>NUCLEOTIDE SEQUENCE [LARGE SCALE GENOMIC DNA]</scope>
    <source>
        <strain evidence="5">IBCAS-2021</strain>
        <tissue evidence="5">Leaf</tissue>
    </source>
</reference>
<dbReference type="PROSITE" id="PS51320">
    <property type="entry name" value="TIFY"/>
    <property type="match status" value="1"/>
</dbReference>
<evidence type="ECO:0000259" key="4">
    <source>
        <dbReference type="PROSITE" id="PS51320"/>
    </source>
</evidence>
<comment type="similarity">
    <text evidence="1 2">Belongs to the TIFY/JAZ family.</text>
</comment>
<evidence type="ECO:0000313" key="6">
    <source>
        <dbReference type="Proteomes" id="UP000825729"/>
    </source>
</evidence>
<keyword evidence="6" id="KW-1185">Reference proteome</keyword>
<comment type="caution">
    <text evidence="5">The sequence shown here is derived from an EMBL/GenBank/DDBJ whole genome shotgun (WGS) entry which is preliminary data.</text>
</comment>
<evidence type="ECO:0000256" key="3">
    <source>
        <dbReference type="SAM" id="MobiDB-lite"/>
    </source>
</evidence>
<feature type="region of interest" description="Disordered" evidence="3">
    <location>
        <begin position="97"/>
        <end position="128"/>
    </location>
</feature>
<dbReference type="GO" id="GO:2000022">
    <property type="term" value="P:regulation of jasmonic acid mediated signaling pathway"/>
    <property type="evidence" value="ECO:0007669"/>
    <property type="project" value="UniProtKB-UniRule"/>
</dbReference>
<feature type="region of interest" description="Disordered" evidence="3">
    <location>
        <begin position="17"/>
        <end position="37"/>
    </location>
</feature>
<dbReference type="GO" id="GO:0031347">
    <property type="term" value="P:regulation of defense response"/>
    <property type="evidence" value="ECO:0007669"/>
    <property type="project" value="UniProtKB-UniRule"/>
</dbReference>
<organism evidence="5 6">
    <name type="scientific">Aristolochia fimbriata</name>
    <name type="common">White veined hardy Dutchman's pipe vine</name>
    <dbReference type="NCBI Taxonomy" id="158543"/>
    <lineage>
        <taxon>Eukaryota</taxon>
        <taxon>Viridiplantae</taxon>
        <taxon>Streptophyta</taxon>
        <taxon>Embryophyta</taxon>
        <taxon>Tracheophyta</taxon>
        <taxon>Spermatophyta</taxon>
        <taxon>Magnoliopsida</taxon>
        <taxon>Magnoliidae</taxon>
        <taxon>Piperales</taxon>
        <taxon>Aristolochiaceae</taxon>
        <taxon>Aristolochia</taxon>
    </lineage>
</organism>
<dbReference type="InterPro" id="IPR040390">
    <property type="entry name" value="TIFY/JAZ"/>
</dbReference>
<dbReference type="SMART" id="SM00979">
    <property type="entry name" value="TIFY"/>
    <property type="match status" value="1"/>
</dbReference>
<feature type="domain" description="Tify" evidence="4">
    <location>
        <begin position="50"/>
        <end position="84"/>
    </location>
</feature>
<comment type="function">
    <text evidence="2">Repressor of jasmonate responses.</text>
</comment>
<dbReference type="PANTHER" id="PTHR33077">
    <property type="entry name" value="PROTEIN TIFY 4A-RELATED-RELATED"/>
    <property type="match status" value="1"/>
</dbReference>
<dbReference type="Pfam" id="PF06200">
    <property type="entry name" value="tify"/>
    <property type="match status" value="1"/>
</dbReference>
<evidence type="ECO:0000256" key="1">
    <source>
        <dbReference type="ARBA" id="ARBA00008614"/>
    </source>
</evidence>
<gene>
    <name evidence="5" type="ORF">H6P81_019505</name>
</gene>
<dbReference type="AlphaFoldDB" id="A0AAV7DRV0"/>
<dbReference type="InterPro" id="IPR018467">
    <property type="entry name" value="CCT_CS"/>
</dbReference>
<accession>A0AAV7DRV0</accession>
<evidence type="ECO:0000256" key="2">
    <source>
        <dbReference type="RuleBase" id="RU369065"/>
    </source>
</evidence>
<keyword evidence="2" id="KW-0539">Nucleus</keyword>
<proteinExistence type="inferred from homology"/>
<sequence length="157" mass="16965">MGRCFNLDLRLLPATDSAGTAPAVSDEDASSPSSQELCTSRSEVITRAAAESSQQQITIFYNGRVCVCDVTEIQARAILCMAKRETEERLGTLGTHVTKCSSSSEPQPPLAPATSPCARPRPRAGLSMKKSLERFLEKRKVRIQATSSCPYNTSAAR</sequence>
<dbReference type="EMBL" id="JAINDJ010000008">
    <property type="protein sequence ID" value="KAG9439340.1"/>
    <property type="molecule type" value="Genomic_DNA"/>
</dbReference>